<evidence type="ECO:0000256" key="3">
    <source>
        <dbReference type="ARBA" id="ARBA00023012"/>
    </source>
</evidence>
<keyword evidence="3" id="KW-0902">Two-component regulatory system</keyword>
<dbReference type="GO" id="GO:0046983">
    <property type="term" value="F:protein dimerization activity"/>
    <property type="evidence" value="ECO:0007669"/>
    <property type="project" value="InterPro"/>
</dbReference>
<feature type="transmembrane region" description="Helical" evidence="5">
    <location>
        <begin position="12"/>
        <end position="34"/>
    </location>
</feature>
<dbReference type="InterPro" id="IPR003594">
    <property type="entry name" value="HATPase_dom"/>
</dbReference>
<keyword evidence="5" id="KW-0812">Transmembrane</keyword>
<dbReference type="EMBL" id="PPCV01000001">
    <property type="protein sequence ID" value="RXW33718.1"/>
    <property type="molecule type" value="Genomic_DNA"/>
</dbReference>
<reference evidence="7 8" key="1">
    <citation type="submission" date="2018-01" db="EMBL/GenBank/DDBJ databases">
        <title>Lactibacter flavus gen. nov., sp. nov., a novel bacterium of the family Propionibacteriaceae isolated from raw milk and dairy products.</title>
        <authorList>
            <person name="Wenning M."/>
            <person name="Breitenwieser F."/>
            <person name="Huptas C."/>
            <person name="von Neubeck M."/>
            <person name="Busse H.-J."/>
            <person name="Scherer S."/>
        </authorList>
    </citation>
    <scope>NUCLEOTIDE SEQUENCE [LARGE SCALE GENOMIC DNA]</scope>
    <source>
        <strain evidence="7 8">VG341</strain>
    </source>
</reference>
<evidence type="ECO:0000256" key="1">
    <source>
        <dbReference type="ARBA" id="ARBA00022679"/>
    </source>
</evidence>
<dbReference type="PROSITE" id="PS50109">
    <property type="entry name" value="HIS_KIN"/>
    <property type="match status" value="1"/>
</dbReference>
<dbReference type="CDD" id="cd16917">
    <property type="entry name" value="HATPase_UhpB-NarQ-NarX-like"/>
    <property type="match status" value="1"/>
</dbReference>
<dbReference type="Gene3D" id="1.20.5.1930">
    <property type="match status" value="1"/>
</dbReference>
<keyword evidence="2 7" id="KW-0418">Kinase</keyword>
<keyword evidence="4" id="KW-0175">Coiled coil</keyword>
<dbReference type="GO" id="GO:0000155">
    <property type="term" value="F:phosphorelay sensor kinase activity"/>
    <property type="evidence" value="ECO:0007669"/>
    <property type="project" value="InterPro"/>
</dbReference>
<dbReference type="InterPro" id="IPR050482">
    <property type="entry name" value="Sensor_HK_TwoCompSys"/>
</dbReference>
<dbReference type="InterPro" id="IPR017205">
    <property type="entry name" value="Sig_transdc_His_kinase_ChrS"/>
</dbReference>
<dbReference type="Proteomes" id="UP000290624">
    <property type="component" value="Unassembled WGS sequence"/>
</dbReference>
<keyword evidence="5" id="KW-0472">Membrane</keyword>
<dbReference type="Pfam" id="PF07730">
    <property type="entry name" value="HisKA_3"/>
    <property type="match status" value="1"/>
</dbReference>
<feature type="coiled-coil region" evidence="4">
    <location>
        <begin position="164"/>
        <end position="191"/>
    </location>
</feature>
<dbReference type="InterPro" id="IPR005467">
    <property type="entry name" value="His_kinase_dom"/>
</dbReference>
<dbReference type="PIRSF" id="PIRSF037434">
    <property type="entry name" value="STHK_ChrS"/>
    <property type="match status" value="1"/>
</dbReference>
<evidence type="ECO:0000256" key="4">
    <source>
        <dbReference type="SAM" id="Coils"/>
    </source>
</evidence>
<proteinExistence type="predicted"/>
<evidence type="ECO:0000256" key="5">
    <source>
        <dbReference type="SAM" id="Phobius"/>
    </source>
</evidence>
<sequence length="398" mass="41969">MPHSTLTPVFTGLRLGLHALLLGLVSFAVVRAYLASSATAPFVVLSGVAFVGVYYAGARLGRRIVGSGITRGGRRLAYAWLGLLTAIWAVLVWLSPEGAYLVFPLFFLYLHVLPGRGGVGAIVVTTGFAILALGVHSGFSVGGVVGPLIGAGVAVLIGLASKALRQEAAEREALLAELVSTRQQLADTEREQGALAERARIARELHDTVAQGLSSIQMLLRAAERDTPEPGAGYLRLARETAADSLADARQLIGALRPSRLDQGLGAALRRLGEDQARRTGIPVEVTAGDPDLPMDEQIALLRVAQGALSNVARHAHATQAWVVLRVEGDRVALMVTDNGRGFDVERAVAAPESPSFGFHAMRERVQQLDGTLSVESQPDEGTTITAELPLTLSGAHA</sequence>
<comment type="caution">
    <text evidence="7">The sequence shown here is derived from an EMBL/GenBank/DDBJ whole genome shotgun (WGS) entry which is preliminary data.</text>
</comment>
<dbReference type="SUPFAM" id="SSF55874">
    <property type="entry name" value="ATPase domain of HSP90 chaperone/DNA topoisomerase II/histidine kinase"/>
    <property type="match status" value="1"/>
</dbReference>
<feature type="transmembrane region" description="Helical" evidence="5">
    <location>
        <begin position="139"/>
        <end position="160"/>
    </location>
</feature>
<keyword evidence="8" id="KW-1185">Reference proteome</keyword>
<dbReference type="AlphaFoldDB" id="A0A4V1Q7T6"/>
<dbReference type="PANTHER" id="PTHR24421:SF62">
    <property type="entry name" value="SENSORY TRANSDUCTION HISTIDINE KINASE"/>
    <property type="match status" value="1"/>
</dbReference>
<feature type="transmembrane region" description="Helical" evidence="5">
    <location>
        <begin position="40"/>
        <end position="57"/>
    </location>
</feature>
<evidence type="ECO:0000313" key="8">
    <source>
        <dbReference type="Proteomes" id="UP000290624"/>
    </source>
</evidence>
<organism evidence="7 8">
    <name type="scientific">Propioniciclava flava</name>
    <dbReference type="NCBI Taxonomy" id="2072026"/>
    <lineage>
        <taxon>Bacteria</taxon>
        <taxon>Bacillati</taxon>
        <taxon>Actinomycetota</taxon>
        <taxon>Actinomycetes</taxon>
        <taxon>Propionibacteriales</taxon>
        <taxon>Propionibacteriaceae</taxon>
        <taxon>Propioniciclava</taxon>
    </lineage>
</organism>
<feature type="transmembrane region" description="Helical" evidence="5">
    <location>
        <begin position="77"/>
        <end position="94"/>
    </location>
</feature>
<gene>
    <name evidence="7" type="ORF">C1706_02555</name>
</gene>
<dbReference type="InterPro" id="IPR011712">
    <property type="entry name" value="Sig_transdc_His_kin_sub3_dim/P"/>
</dbReference>
<dbReference type="PANTHER" id="PTHR24421">
    <property type="entry name" value="NITRATE/NITRITE SENSOR PROTEIN NARX-RELATED"/>
    <property type="match status" value="1"/>
</dbReference>
<dbReference type="SMART" id="SM00387">
    <property type="entry name" value="HATPase_c"/>
    <property type="match status" value="1"/>
</dbReference>
<evidence type="ECO:0000259" key="6">
    <source>
        <dbReference type="PROSITE" id="PS50109"/>
    </source>
</evidence>
<keyword evidence="1" id="KW-0808">Transferase</keyword>
<name>A0A4V1Q7T6_9ACTN</name>
<evidence type="ECO:0000313" key="7">
    <source>
        <dbReference type="EMBL" id="RXW33718.1"/>
    </source>
</evidence>
<dbReference type="Pfam" id="PF02518">
    <property type="entry name" value="HATPase_c"/>
    <property type="match status" value="1"/>
</dbReference>
<accession>A0A4V1Q7T6</accession>
<protein>
    <submittedName>
        <fullName evidence="7">Two-component sensor histidine kinase</fullName>
    </submittedName>
</protein>
<evidence type="ECO:0000256" key="2">
    <source>
        <dbReference type="ARBA" id="ARBA00022777"/>
    </source>
</evidence>
<feature type="transmembrane region" description="Helical" evidence="5">
    <location>
        <begin position="106"/>
        <end position="132"/>
    </location>
</feature>
<dbReference type="InterPro" id="IPR036890">
    <property type="entry name" value="HATPase_C_sf"/>
</dbReference>
<dbReference type="Gene3D" id="3.30.565.10">
    <property type="entry name" value="Histidine kinase-like ATPase, C-terminal domain"/>
    <property type="match status" value="1"/>
</dbReference>
<dbReference type="GO" id="GO:0016020">
    <property type="term" value="C:membrane"/>
    <property type="evidence" value="ECO:0007669"/>
    <property type="project" value="InterPro"/>
</dbReference>
<keyword evidence="5" id="KW-1133">Transmembrane helix</keyword>
<dbReference type="OrthoDB" id="144293at2"/>
<feature type="domain" description="Histidine kinase" evidence="6">
    <location>
        <begin position="200"/>
        <end position="393"/>
    </location>
</feature>